<proteinExistence type="predicted"/>
<keyword evidence="2" id="KW-1185">Reference proteome</keyword>
<protein>
    <submittedName>
        <fullName evidence="1">Uncharacterized protein</fullName>
    </submittedName>
</protein>
<gene>
    <name evidence="1" type="ORF">HK413_06500</name>
</gene>
<comment type="caution">
    <text evidence="1">The sequence shown here is derived from an EMBL/GenBank/DDBJ whole genome shotgun (WGS) entry which is preliminary data.</text>
</comment>
<accession>A0ABX1W184</accession>
<dbReference type="RefSeq" id="WP_175269564.1">
    <property type="nucleotide sequence ID" value="NZ_JABFCR010000023.1"/>
</dbReference>
<reference evidence="1 2" key="1">
    <citation type="submission" date="2020-05" db="EMBL/GenBank/DDBJ databases">
        <authorList>
            <person name="Khan S.A."/>
            <person name="Jeon C.O."/>
            <person name="Chun B.H."/>
        </authorList>
    </citation>
    <scope>NUCLEOTIDE SEQUENCE [LARGE SCALE GENOMIC DNA]</scope>
    <source>
        <strain evidence="1 2">S1162</strain>
    </source>
</reference>
<organism evidence="1 2">
    <name type="scientific">Mucilaginibacter humi</name>
    <dbReference type="NCBI Taxonomy" id="2732510"/>
    <lineage>
        <taxon>Bacteria</taxon>
        <taxon>Pseudomonadati</taxon>
        <taxon>Bacteroidota</taxon>
        <taxon>Sphingobacteriia</taxon>
        <taxon>Sphingobacteriales</taxon>
        <taxon>Sphingobacteriaceae</taxon>
        <taxon>Mucilaginibacter</taxon>
    </lineage>
</organism>
<sequence>MTKYAGKPWYIYYEEHQASSYDRHSISPDQPGWFANADASQYIRTETVDGRRGTCNDGCRRPGRNCTFLVNNL</sequence>
<dbReference type="Proteomes" id="UP000566071">
    <property type="component" value="Unassembled WGS sequence"/>
</dbReference>
<evidence type="ECO:0000313" key="2">
    <source>
        <dbReference type="Proteomes" id="UP000566071"/>
    </source>
</evidence>
<dbReference type="EMBL" id="JABFCR010000023">
    <property type="protein sequence ID" value="NNU33880.1"/>
    <property type="molecule type" value="Genomic_DNA"/>
</dbReference>
<evidence type="ECO:0000313" key="1">
    <source>
        <dbReference type="EMBL" id="NNU33880.1"/>
    </source>
</evidence>
<name>A0ABX1W184_9SPHI</name>